<dbReference type="InterPro" id="IPR003124">
    <property type="entry name" value="WH2_dom"/>
</dbReference>
<dbReference type="Proteomes" id="UP000001811">
    <property type="component" value="Unplaced"/>
</dbReference>
<evidence type="ECO:0000313" key="5">
    <source>
        <dbReference type="Proteomes" id="UP000001811"/>
    </source>
</evidence>
<dbReference type="PROSITE" id="PS51082">
    <property type="entry name" value="WH2"/>
    <property type="match status" value="1"/>
</dbReference>
<dbReference type="PANTHER" id="PTHR23330">
    <property type="entry name" value="P300 TRANSCRIPTIONAL COFACTOR JMY-RELATED"/>
    <property type="match status" value="1"/>
</dbReference>
<feature type="region of interest" description="Disordered" evidence="2">
    <location>
        <begin position="521"/>
        <end position="586"/>
    </location>
</feature>
<name>A0A5F9DJW4_RABIT</name>
<dbReference type="GO" id="GO:0034314">
    <property type="term" value="P:Arp2/3 complex-mediated actin nucleation"/>
    <property type="evidence" value="ECO:0007669"/>
    <property type="project" value="TreeGrafter"/>
</dbReference>
<sequence>LHCTPWPQQRAGLEEGQLGQNPAPQPGLEPGVPAPQGGGLLYLHFASQILQGHGEANTMVALMKVYQEEDEAYQELVTVATTLFQYLLQPFRDMREAATSCKLGILKSLDEDDLGPKRVAALQKEAKEWARQAKDAVVSIQDITVNYFKETVAALAGMQRQMEQDKKRFGQAAWATAAPRLEKLKLMLARETLQLMRAKELCLNQQRAEIRGKMEDLPEQAKNIDVVDELEIQYYEIQLELYEVKFEILRNEEILLTTQLDSIKRLIKEKQNEVVYYDPCENPEDLKAIDQAGALQDEKHLEVCELGRQRRQLESRRGSICARRARLRNRKDQCQENHRLRLQQAEESRRYVHQHHGIQRKRDKMKEEEQKNKEWINQERQKTLQRLRAFKEVRSGHRLVAASTPSLSLPHPHPTPPPPHPPRPRRAPPPPLPALPTWSQAHPSSHFRPTVQDDQPLPLVCEQPAQRPRDAWESHQGPGSMDEVLASLRRGRTPLRSVDVPAGPPPRAAVNEHILAAIRQGVKLKKVHRESSPSPSQKPASDLERSIKAALQRIKRVAADSEEELESGEEEEATVATEQSQSEWDQ</sequence>
<feature type="compositionally biased region" description="Basic and acidic residues" evidence="2">
    <location>
        <begin position="364"/>
        <end position="377"/>
    </location>
</feature>
<proteinExistence type="predicted"/>
<dbReference type="GO" id="GO:0071933">
    <property type="term" value="F:Arp2/3 complex binding"/>
    <property type="evidence" value="ECO:0007669"/>
    <property type="project" value="TreeGrafter"/>
</dbReference>
<keyword evidence="5" id="KW-1185">Reference proteome</keyword>
<reference evidence="4" key="2">
    <citation type="submission" date="2025-08" db="UniProtKB">
        <authorList>
            <consortium name="Ensembl"/>
        </authorList>
    </citation>
    <scope>IDENTIFICATION</scope>
    <source>
        <strain evidence="4">Thorbecke</strain>
    </source>
</reference>
<dbReference type="AlphaFoldDB" id="A0A5F9DJW4"/>
<gene>
    <name evidence="4" type="primary">WHAMM</name>
</gene>
<evidence type="ECO:0000313" key="4">
    <source>
        <dbReference type="Ensembl" id="ENSOCUP00000045723.1"/>
    </source>
</evidence>
<feature type="region of interest" description="Disordered" evidence="2">
    <location>
        <begin position="347"/>
        <end position="377"/>
    </location>
</feature>
<evidence type="ECO:0000259" key="3">
    <source>
        <dbReference type="PROSITE" id="PS51082"/>
    </source>
</evidence>
<feature type="compositionally biased region" description="Pro residues" evidence="2">
    <location>
        <begin position="411"/>
        <end position="434"/>
    </location>
</feature>
<keyword evidence="1" id="KW-0175">Coiled coil</keyword>
<organism evidence="4 5">
    <name type="scientific">Oryctolagus cuniculus</name>
    <name type="common">Rabbit</name>
    <dbReference type="NCBI Taxonomy" id="9986"/>
    <lineage>
        <taxon>Eukaryota</taxon>
        <taxon>Metazoa</taxon>
        <taxon>Chordata</taxon>
        <taxon>Craniata</taxon>
        <taxon>Vertebrata</taxon>
        <taxon>Euteleostomi</taxon>
        <taxon>Mammalia</taxon>
        <taxon>Eutheria</taxon>
        <taxon>Euarchontoglires</taxon>
        <taxon>Glires</taxon>
        <taxon>Lagomorpha</taxon>
        <taxon>Leporidae</taxon>
        <taxon>Oryctolagus</taxon>
    </lineage>
</organism>
<dbReference type="GO" id="GO:0003779">
    <property type="term" value="F:actin binding"/>
    <property type="evidence" value="ECO:0007669"/>
    <property type="project" value="InterPro"/>
</dbReference>
<feature type="compositionally biased region" description="Basic residues" evidence="2">
    <location>
        <begin position="351"/>
        <end position="363"/>
    </location>
</feature>
<dbReference type="GO" id="GO:0006888">
    <property type="term" value="P:endoplasmic reticulum to Golgi vesicle-mediated transport"/>
    <property type="evidence" value="ECO:0007669"/>
    <property type="project" value="TreeGrafter"/>
</dbReference>
<reference evidence="4" key="3">
    <citation type="submission" date="2025-09" db="UniProtKB">
        <authorList>
            <consortium name="Ensembl"/>
        </authorList>
    </citation>
    <scope>IDENTIFICATION</scope>
    <source>
        <strain evidence="4">Thorbecke</strain>
    </source>
</reference>
<dbReference type="InterPro" id="IPR031738">
    <property type="entry name" value="JMY/WHAMM"/>
</dbReference>
<feature type="region of interest" description="Disordered" evidence="2">
    <location>
        <begin position="402"/>
        <end position="485"/>
    </location>
</feature>
<dbReference type="PANTHER" id="PTHR23330:SF6">
    <property type="entry name" value="WASP HOMOLOG-ASSOCIATED PROTEIN WITH ACTIN, MEMBRANES AND MICROTUBULES"/>
    <property type="match status" value="1"/>
</dbReference>
<protein>
    <submittedName>
        <fullName evidence="4">WASP homolog associated with actin, golgi membranes and microtubules</fullName>
    </submittedName>
</protein>
<dbReference type="GeneTree" id="ENSGT00510000046704"/>
<evidence type="ECO:0000256" key="2">
    <source>
        <dbReference type="SAM" id="MobiDB-lite"/>
    </source>
</evidence>
<feature type="compositionally biased region" description="Acidic residues" evidence="2">
    <location>
        <begin position="560"/>
        <end position="573"/>
    </location>
</feature>
<dbReference type="Ensembl" id="ENSOCUT00000059100.1">
    <property type="protein sequence ID" value="ENSOCUP00000045723.1"/>
    <property type="gene ID" value="ENSOCUG00000023829.3"/>
</dbReference>
<dbReference type="Pfam" id="PF15871">
    <property type="entry name" value="JMY"/>
    <property type="match status" value="1"/>
</dbReference>
<dbReference type="Bgee" id="ENSOCUG00000023829">
    <property type="expression patterns" value="Expressed in autopod skin and 18 other cell types or tissues"/>
</dbReference>
<reference evidence="4 5" key="1">
    <citation type="journal article" date="2011" name="Nature">
        <title>A high-resolution map of human evolutionary constraint using 29 mammals.</title>
        <authorList>
            <person name="Lindblad-Toh K."/>
            <person name="Garber M."/>
            <person name="Zuk O."/>
            <person name="Lin M.F."/>
            <person name="Parker B.J."/>
            <person name="Washietl S."/>
            <person name="Kheradpour P."/>
            <person name="Ernst J."/>
            <person name="Jordan G."/>
            <person name="Mauceli E."/>
            <person name="Ward L.D."/>
            <person name="Lowe C.B."/>
            <person name="Holloway A.K."/>
            <person name="Clamp M."/>
            <person name="Gnerre S."/>
            <person name="Alfoldi J."/>
            <person name="Beal K."/>
            <person name="Chang J."/>
            <person name="Clawson H."/>
            <person name="Cuff J."/>
            <person name="Di Palma F."/>
            <person name="Fitzgerald S."/>
            <person name="Flicek P."/>
            <person name="Guttman M."/>
            <person name="Hubisz M.J."/>
            <person name="Jaffe D.B."/>
            <person name="Jungreis I."/>
            <person name="Kent W.J."/>
            <person name="Kostka D."/>
            <person name="Lara M."/>
            <person name="Martins A.L."/>
            <person name="Massingham T."/>
            <person name="Moltke I."/>
            <person name="Raney B.J."/>
            <person name="Rasmussen M.D."/>
            <person name="Robinson J."/>
            <person name="Stark A."/>
            <person name="Vilella A.J."/>
            <person name="Wen J."/>
            <person name="Xie X."/>
            <person name="Zody M.C."/>
            <person name="Baldwin J."/>
            <person name="Bloom T."/>
            <person name="Chin C.W."/>
            <person name="Heiman D."/>
            <person name="Nicol R."/>
            <person name="Nusbaum C."/>
            <person name="Young S."/>
            <person name="Wilkinson J."/>
            <person name="Worley K.C."/>
            <person name="Kovar C.L."/>
            <person name="Muzny D.M."/>
            <person name="Gibbs R.A."/>
            <person name="Cree A."/>
            <person name="Dihn H.H."/>
            <person name="Fowler G."/>
            <person name="Jhangiani S."/>
            <person name="Joshi V."/>
            <person name="Lee S."/>
            <person name="Lewis L.R."/>
            <person name="Nazareth L.V."/>
            <person name="Okwuonu G."/>
            <person name="Santibanez J."/>
            <person name="Warren W.C."/>
            <person name="Mardis E.R."/>
            <person name="Weinstock G.M."/>
            <person name="Wilson R.K."/>
            <person name="Delehaunty K."/>
            <person name="Dooling D."/>
            <person name="Fronik C."/>
            <person name="Fulton L."/>
            <person name="Fulton B."/>
            <person name="Graves T."/>
            <person name="Minx P."/>
            <person name="Sodergren E."/>
            <person name="Birney E."/>
            <person name="Margulies E.H."/>
            <person name="Herrero J."/>
            <person name="Green E.D."/>
            <person name="Haussler D."/>
            <person name="Siepel A."/>
            <person name="Goldman N."/>
            <person name="Pollard K.S."/>
            <person name="Pedersen J.S."/>
            <person name="Lander E.S."/>
            <person name="Kellis M."/>
        </authorList>
    </citation>
    <scope>NUCLEOTIDE SEQUENCE [LARGE SCALE GENOMIC DNA]</scope>
    <source>
        <strain evidence="5">Thorbecke</strain>
    </source>
</reference>
<accession>A0A5F9DJW4</accession>
<feature type="domain" description="WH2" evidence="3">
    <location>
        <begin position="510"/>
        <end position="527"/>
    </location>
</feature>
<dbReference type="GO" id="GO:0033116">
    <property type="term" value="C:endoplasmic reticulum-Golgi intermediate compartment membrane"/>
    <property type="evidence" value="ECO:0007669"/>
    <property type="project" value="TreeGrafter"/>
</dbReference>
<evidence type="ECO:0000256" key="1">
    <source>
        <dbReference type="ARBA" id="ARBA00023054"/>
    </source>
</evidence>